<proteinExistence type="predicted"/>
<dbReference type="AlphaFoldDB" id="B4DBI9"/>
<reference evidence="1 2" key="1">
    <citation type="journal article" date="2011" name="J. Bacteriol.">
        <title>Genome sequence of Chthoniobacter flavus Ellin428, an aerobic heterotrophic soil bacterium.</title>
        <authorList>
            <person name="Kant R."/>
            <person name="van Passel M.W."/>
            <person name="Palva A."/>
            <person name="Lucas S."/>
            <person name="Lapidus A."/>
            <person name="Glavina Del Rio T."/>
            <person name="Dalin E."/>
            <person name="Tice H."/>
            <person name="Bruce D."/>
            <person name="Goodwin L."/>
            <person name="Pitluck S."/>
            <person name="Larimer F.W."/>
            <person name="Land M.L."/>
            <person name="Hauser L."/>
            <person name="Sangwan P."/>
            <person name="de Vos W.M."/>
            <person name="Janssen P.H."/>
            <person name="Smidt H."/>
        </authorList>
    </citation>
    <scope>NUCLEOTIDE SEQUENCE [LARGE SCALE GENOMIC DNA]</scope>
    <source>
        <strain evidence="1 2">Ellin428</strain>
    </source>
</reference>
<sequence length="64" mass="7171">MRSLLGLLIVIYWSLLHALTFAHTEGQEPVECPLCHQNFPREKPGEFLVVNPDGKNTPTSPAEK</sequence>
<gene>
    <name evidence="1" type="ORF">CfE428DRAFT_6280</name>
</gene>
<dbReference type="InParanoid" id="B4DBI9"/>
<name>B4DBI9_9BACT</name>
<protein>
    <submittedName>
        <fullName evidence="1">Uncharacterized protein</fullName>
    </submittedName>
</protein>
<accession>B4DBI9</accession>
<keyword evidence="2" id="KW-1185">Reference proteome</keyword>
<dbReference type="RefSeq" id="WP_006983598.1">
    <property type="nucleotide sequence ID" value="NZ_ABVL01000038.1"/>
</dbReference>
<evidence type="ECO:0000313" key="1">
    <source>
        <dbReference type="EMBL" id="EDY16176.1"/>
    </source>
</evidence>
<organism evidence="1 2">
    <name type="scientific">Chthoniobacter flavus Ellin428</name>
    <dbReference type="NCBI Taxonomy" id="497964"/>
    <lineage>
        <taxon>Bacteria</taxon>
        <taxon>Pseudomonadati</taxon>
        <taxon>Verrucomicrobiota</taxon>
        <taxon>Spartobacteria</taxon>
        <taxon>Chthoniobacterales</taxon>
        <taxon>Chthoniobacteraceae</taxon>
        <taxon>Chthoniobacter</taxon>
    </lineage>
</organism>
<dbReference type="STRING" id="497964.CfE428DRAFT_6280"/>
<dbReference type="EMBL" id="ABVL01000038">
    <property type="protein sequence ID" value="EDY16176.1"/>
    <property type="molecule type" value="Genomic_DNA"/>
</dbReference>
<evidence type="ECO:0000313" key="2">
    <source>
        <dbReference type="Proteomes" id="UP000005824"/>
    </source>
</evidence>
<comment type="caution">
    <text evidence="1">The sequence shown here is derived from an EMBL/GenBank/DDBJ whole genome shotgun (WGS) entry which is preliminary data.</text>
</comment>
<dbReference type="Proteomes" id="UP000005824">
    <property type="component" value="Unassembled WGS sequence"/>
</dbReference>